<accession>A0A645BW78</accession>
<evidence type="ECO:0000256" key="1">
    <source>
        <dbReference type="ARBA" id="ARBA00022679"/>
    </source>
</evidence>
<dbReference type="InterPro" id="IPR000182">
    <property type="entry name" value="GNAT_dom"/>
</dbReference>
<dbReference type="PIRSF" id="PIRSF037663">
    <property type="entry name" value="Acetyltransf_GNAT_prd"/>
    <property type="match status" value="1"/>
</dbReference>
<dbReference type="Gene3D" id="3.40.630.30">
    <property type="match status" value="1"/>
</dbReference>
<dbReference type="EC" id="2.3.1.-" evidence="4"/>
<dbReference type="PANTHER" id="PTHR43877">
    <property type="entry name" value="AMINOALKYLPHOSPHONATE N-ACETYLTRANSFERASE-RELATED-RELATED"/>
    <property type="match status" value="1"/>
</dbReference>
<dbReference type="GO" id="GO:0016747">
    <property type="term" value="F:acyltransferase activity, transferring groups other than amino-acyl groups"/>
    <property type="evidence" value="ECO:0007669"/>
    <property type="project" value="InterPro"/>
</dbReference>
<evidence type="ECO:0000313" key="4">
    <source>
        <dbReference type="EMBL" id="MPM69532.1"/>
    </source>
</evidence>
<dbReference type="PANTHER" id="PTHR43877:SF1">
    <property type="entry name" value="ACETYLTRANSFERASE"/>
    <property type="match status" value="1"/>
</dbReference>
<protein>
    <submittedName>
        <fullName evidence="4">Acetyltransferase YpeA</fullName>
        <ecNumber evidence="4">2.3.1.-</ecNumber>
    </submittedName>
</protein>
<proteinExistence type="predicted"/>
<dbReference type="InterPro" id="IPR017255">
    <property type="entry name" value="AcTrfase_GNAT_prd"/>
</dbReference>
<dbReference type="InterPro" id="IPR050832">
    <property type="entry name" value="Bact_Acetyltransf"/>
</dbReference>
<evidence type="ECO:0000259" key="3">
    <source>
        <dbReference type="PROSITE" id="PS51186"/>
    </source>
</evidence>
<comment type="caution">
    <text evidence="4">The sequence shown here is derived from an EMBL/GenBank/DDBJ whole genome shotgun (WGS) entry which is preliminary data.</text>
</comment>
<reference evidence="4" key="1">
    <citation type="submission" date="2019-08" db="EMBL/GenBank/DDBJ databases">
        <authorList>
            <person name="Kucharzyk K."/>
            <person name="Murdoch R.W."/>
            <person name="Higgins S."/>
            <person name="Loffler F."/>
        </authorList>
    </citation>
    <scope>NUCLEOTIDE SEQUENCE</scope>
</reference>
<dbReference type="Pfam" id="PF00583">
    <property type="entry name" value="Acetyltransf_1"/>
    <property type="match status" value="1"/>
</dbReference>
<evidence type="ECO:0000256" key="2">
    <source>
        <dbReference type="ARBA" id="ARBA00023315"/>
    </source>
</evidence>
<dbReference type="CDD" id="cd04301">
    <property type="entry name" value="NAT_SF"/>
    <property type="match status" value="1"/>
</dbReference>
<name>A0A645BW78_9ZZZZ</name>
<sequence>MSLEIRTFLAADHEAALALWNRCEGIGLSAADSSCAIRQFLERNPQTCFVAEEDGQIIGTVLGGNDGRRGYLYHLAVDPGQRKRGIGKLLVDACLDAMKEIGIQKCHLMVIDSNLSGQAFWEHAGWQRRQDIVLMSKDVVYVKEAGKC</sequence>
<gene>
    <name evidence="4" type="primary">ypeA_6</name>
    <name evidence="4" type="ORF">SDC9_116477</name>
</gene>
<feature type="domain" description="N-acetyltransferase" evidence="3">
    <location>
        <begin position="3"/>
        <end position="146"/>
    </location>
</feature>
<keyword evidence="1 4" id="KW-0808">Transferase</keyword>
<keyword evidence="2 4" id="KW-0012">Acyltransferase</keyword>
<dbReference type="EMBL" id="VSSQ01022930">
    <property type="protein sequence ID" value="MPM69532.1"/>
    <property type="molecule type" value="Genomic_DNA"/>
</dbReference>
<dbReference type="PROSITE" id="PS51186">
    <property type="entry name" value="GNAT"/>
    <property type="match status" value="1"/>
</dbReference>
<dbReference type="AlphaFoldDB" id="A0A645BW78"/>
<organism evidence="4">
    <name type="scientific">bioreactor metagenome</name>
    <dbReference type="NCBI Taxonomy" id="1076179"/>
    <lineage>
        <taxon>unclassified sequences</taxon>
        <taxon>metagenomes</taxon>
        <taxon>ecological metagenomes</taxon>
    </lineage>
</organism>
<dbReference type="InterPro" id="IPR016181">
    <property type="entry name" value="Acyl_CoA_acyltransferase"/>
</dbReference>
<dbReference type="SUPFAM" id="SSF55729">
    <property type="entry name" value="Acyl-CoA N-acyltransferases (Nat)"/>
    <property type="match status" value="1"/>
</dbReference>